<keyword evidence="6" id="KW-1015">Disulfide bond</keyword>
<feature type="transmembrane region" description="Helical" evidence="10">
    <location>
        <begin position="157"/>
        <end position="179"/>
    </location>
</feature>
<dbReference type="EMBL" id="CM004478">
    <property type="protein sequence ID" value="OCT72458.1"/>
    <property type="molecule type" value="Genomic_DNA"/>
</dbReference>
<evidence type="ECO:0000256" key="6">
    <source>
        <dbReference type="ARBA" id="ARBA00023157"/>
    </source>
</evidence>
<dbReference type="AlphaFoldDB" id="A0A974CFM4"/>
<evidence type="ECO:0000256" key="7">
    <source>
        <dbReference type="ARBA" id="ARBA00023180"/>
    </source>
</evidence>
<dbReference type="SMART" id="SM00409">
    <property type="entry name" value="IG"/>
    <property type="match status" value="1"/>
</dbReference>
<keyword evidence="8" id="KW-0393">Immunoglobulin domain</keyword>
<keyword evidence="5 10" id="KW-0472">Membrane</keyword>
<evidence type="ECO:0000256" key="9">
    <source>
        <dbReference type="SAM" id="MobiDB-lite"/>
    </source>
</evidence>
<dbReference type="GO" id="GO:0005886">
    <property type="term" value="C:plasma membrane"/>
    <property type="evidence" value="ECO:0007669"/>
    <property type="project" value="TreeGrafter"/>
</dbReference>
<evidence type="ECO:0000256" key="10">
    <source>
        <dbReference type="SAM" id="Phobius"/>
    </source>
</evidence>
<gene>
    <name evidence="13" type="ORF">XELAEV_18035438mg</name>
</gene>
<dbReference type="SUPFAM" id="SSF48726">
    <property type="entry name" value="Immunoglobulin"/>
    <property type="match status" value="1"/>
</dbReference>
<dbReference type="InterPro" id="IPR013106">
    <property type="entry name" value="Ig_V-set"/>
</dbReference>
<feature type="chain" id="PRO_5036803668" description="Ig-like domain-containing protein" evidence="11">
    <location>
        <begin position="28"/>
        <end position="221"/>
    </location>
</feature>
<evidence type="ECO:0000256" key="2">
    <source>
        <dbReference type="ARBA" id="ARBA00022692"/>
    </source>
</evidence>
<feature type="compositionally biased region" description="Basic and acidic residues" evidence="9">
    <location>
        <begin position="193"/>
        <end position="205"/>
    </location>
</feature>
<feature type="domain" description="Ig-like" evidence="12">
    <location>
        <begin position="12"/>
        <end position="139"/>
    </location>
</feature>
<feature type="region of interest" description="Disordered" evidence="9">
    <location>
        <begin position="188"/>
        <end position="221"/>
    </location>
</feature>
<dbReference type="Proteomes" id="UP000694892">
    <property type="component" value="Chromosome 7L"/>
</dbReference>
<evidence type="ECO:0000256" key="1">
    <source>
        <dbReference type="ARBA" id="ARBA00004479"/>
    </source>
</evidence>
<reference evidence="14" key="1">
    <citation type="journal article" date="2016" name="Nature">
        <title>Genome evolution in the allotetraploid frog Xenopus laevis.</title>
        <authorList>
            <person name="Session A.M."/>
            <person name="Uno Y."/>
            <person name="Kwon T."/>
            <person name="Chapman J.A."/>
            <person name="Toyoda A."/>
            <person name="Takahashi S."/>
            <person name="Fukui A."/>
            <person name="Hikosaka A."/>
            <person name="Suzuki A."/>
            <person name="Kondo M."/>
            <person name="van Heeringen S.J."/>
            <person name="Quigley I."/>
            <person name="Heinz S."/>
            <person name="Ogino H."/>
            <person name="Ochi H."/>
            <person name="Hellsten U."/>
            <person name="Lyons J.B."/>
            <person name="Simakov O."/>
            <person name="Putnam N."/>
            <person name="Stites J."/>
            <person name="Kuroki Y."/>
            <person name="Tanaka T."/>
            <person name="Michiue T."/>
            <person name="Watanabe M."/>
            <person name="Bogdanovic O."/>
            <person name="Lister R."/>
            <person name="Georgiou G."/>
            <person name="Paranjpe S.S."/>
            <person name="van Kruijsbergen I."/>
            <person name="Shu S."/>
            <person name="Carlson J."/>
            <person name="Kinoshita T."/>
            <person name="Ohta Y."/>
            <person name="Mawaribuchi S."/>
            <person name="Jenkins J."/>
            <person name="Grimwood J."/>
            <person name="Schmutz J."/>
            <person name="Mitros T."/>
            <person name="Mozaffari S.V."/>
            <person name="Suzuki Y."/>
            <person name="Haramoto Y."/>
            <person name="Yamamoto T.S."/>
            <person name="Takagi C."/>
            <person name="Heald R."/>
            <person name="Miller K."/>
            <person name="Haudenschild C."/>
            <person name="Kitzman J."/>
            <person name="Nakayama T."/>
            <person name="Izutsu Y."/>
            <person name="Robert J."/>
            <person name="Fortriede J."/>
            <person name="Burns K."/>
            <person name="Lotay V."/>
            <person name="Karimi K."/>
            <person name="Yasuoka Y."/>
            <person name="Dichmann D.S."/>
            <person name="Flajnik M.F."/>
            <person name="Houston D.W."/>
            <person name="Shendure J."/>
            <person name="DuPasquier L."/>
            <person name="Vize P.D."/>
            <person name="Zorn A.M."/>
            <person name="Ito M."/>
            <person name="Marcotte E.M."/>
            <person name="Wallingford J.B."/>
            <person name="Ito Y."/>
            <person name="Asashima M."/>
            <person name="Ueno N."/>
            <person name="Matsuda Y."/>
            <person name="Veenstra G.J."/>
            <person name="Fujiyama A."/>
            <person name="Harland R.M."/>
            <person name="Taira M."/>
            <person name="Rokhsar D.S."/>
        </authorList>
    </citation>
    <scope>NUCLEOTIDE SEQUENCE [LARGE SCALE GENOMIC DNA]</scope>
    <source>
        <strain evidence="14">J</strain>
    </source>
</reference>
<dbReference type="PANTHER" id="PTHR13869">
    <property type="entry name" value="MYELIN P0 RELATED"/>
    <property type="match status" value="1"/>
</dbReference>
<dbReference type="OMA" id="RLACTFN"/>
<evidence type="ECO:0000256" key="8">
    <source>
        <dbReference type="ARBA" id="ARBA00023319"/>
    </source>
</evidence>
<name>A0A974CFM4_XENLA</name>
<keyword evidence="2 10" id="KW-0812">Transmembrane</keyword>
<dbReference type="PROSITE" id="PS50835">
    <property type="entry name" value="IG_LIKE"/>
    <property type="match status" value="1"/>
</dbReference>
<dbReference type="InterPro" id="IPR036179">
    <property type="entry name" value="Ig-like_dom_sf"/>
</dbReference>
<evidence type="ECO:0000256" key="4">
    <source>
        <dbReference type="ARBA" id="ARBA00022989"/>
    </source>
</evidence>
<keyword evidence="3 11" id="KW-0732">Signal</keyword>
<evidence type="ECO:0000313" key="13">
    <source>
        <dbReference type="EMBL" id="OCT72458.1"/>
    </source>
</evidence>
<keyword evidence="7" id="KW-0325">Glycoprotein</keyword>
<dbReference type="PANTHER" id="PTHR13869:SF3">
    <property type="entry name" value="SODIUM CHANNEL SUBUNIT BETA-2"/>
    <property type="match status" value="1"/>
</dbReference>
<protein>
    <recommendedName>
        <fullName evidence="12">Ig-like domain-containing protein</fullName>
    </recommendedName>
</protein>
<accession>A0A974CFM4</accession>
<dbReference type="Gene3D" id="2.60.40.10">
    <property type="entry name" value="Immunoglobulins"/>
    <property type="match status" value="1"/>
</dbReference>
<proteinExistence type="predicted"/>
<dbReference type="InterPro" id="IPR007110">
    <property type="entry name" value="Ig-like_dom"/>
</dbReference>
<evidence type="ECO:0000256" key="5">
    <source>
        <dbReference type="ARBA" id="ARBA00023136"/>
    </source>
</evidence>
<comment type="subcellular location">
    <subcellularLocation>
        <location evidence="1">Membrane</location>
        <topology evidence="1">Single-pass type I membrane protein</topology>
    </subcellularLocation>
</comment>
<sequence length="221" mass="24741">MGRREYPAAAGPSLVILALSLLVVVSGMEITAPPTLYALNGTDVRLSCKFSSCYKMDNNKLFSMNWTYKSCENCSEEMFIQYNKKISYHNLERFQSRVEFIGNPIKNDLTVMIHDIQLQDEGYYYCYVLNPPDRDRGVGKIHLEVRTEDPPERDSTVAVLVGASVGGFLAIVILILVIVKCVRRKKQQNLNSEDQKTEEEVKTDGEGNGGGELKAAIPEVP</sequence>
<evidence type="ECO:0000313" key="14">
    <source>
        <dbReference type="Proteomes" id="UP000694892"/>
    </source>
</evidence>
<feature type="signal peptide" evidence="11">
    <location>
        <begin position="1"/>
        <end position="27"/>
    </location>
</feature>
<dbReference type="InterPro" id="IPR003599">
    <property type="entry name" value="Ig_sub"/>
</dbReference>
<evidence type="ECO:0000256" key="11">
    <source>
        <dbReference type="SAM" id="SignalP"/>
    </source>
</evidence>
<organism evidence="13 14">
    <name type="scientific">Xenopus laevis</name>
    <name type="common">African clawed frog</name>
    <dbReference type="NCBI Taxonomy" id="8355"/>
    <lineage>
        <taxon>Eukaryota</taxon>
        <taxon>Metazoa</taxon>
        <taxon>Chordata</taxon>
        <taxon>Craniata</taxon>
        <taxon>Vertebrata</taxon>
        <taxon>Euteleostomi</taxon>
        <taxon>Amphibia</taxon>
        <taxon>Batrachia</taxon>
        <taxon>Anura</taxon>
        <taxon>Pipoidea</taxon>
        <taxon>Pipidae</taxon>
        <taxon>Xenopodinae</taxon>
        <taxon>Xenopus</taxon>
        <taxon>Xenopus</taxon>
    </lineage>
</organism>
<keyword evidence="4 10" id="KW-1133">Transmembrane helix</keyword>
<evidence type="ECO:0000259" key="12">
    <source>
        <dbReference type="PROSITE" id="PS50835"/>
    </source>
</evidence>
<dbReference type="InterPro" id="IPR000920">
    <property type="entry name" value="Myelin_P0-rel"/>
</dbReference>
<dbReference type="Pfam" id="PF07686">
    <property type="entry name" value="V-set"/>
    <property type="match status" value="1"/>
</dbReference>
<evidence type="ECO:0000256" key="3">
    <source>
        <dbReference type="ARBA" id="ARBA00022729"/>
    </source>
</evidence>
<dbReference type="InterPro" id="IPR013783">
    <property type="entry name" value="Ig-like_fold"/>
</dbReference>